<name>W7WX06_TETTS</name>
<keyword evidence="2" id="KW-0472">Membrane</keyword>
<dbReference type="GeneID" id="24438462"/>
<proteinExistence type="predicted"/>
<feature type="chain" id="PRO_5004906155" evidence="1">
    <location>
        <begin position="22"/>
        <end position="176"/>
    </location>
</feature>
<dbReference type="AlphaFoldDB" id="W7WX06"/>
<keyword evidence="2" id="KW-0812">Transmembrane</keyword>
<accession>W7WX06</accession>
<dbReference type="RefSeq" id="XP_012656138.1">
    <property type="nucleotide sequence ID" value="XM_012800684.1"/>
</dbReference>
<dbReference type="InParanoid" id="W7WX06"/>
<evidence type="ECO:0000313" key="3">
    <source>
        <dbReference type="Proteomes" id="UP000009168"/>
    </source>
</evidence>
<feature type="signal peptide" evidence="1">
    <location>
        <begin position="1"/>
        <end position="21"/>
    </location>
</feature>
<keyword evidence="3" id="KW-1185">Reference proteome</keyword>
<dbReference type="KEGG" id="tet:TTHERM_000327259"/>
<protein>
    <submittedName>
        <fullName evidence="2">Transmembrane protein, putative</fullName>
    </submittedName>
</protein>
<evidence type="ECO:0000313" key="2">
    <source>
        <dbReference type="EMBL" id="EWS71320.1"/>
    </source>
</evidence>
<reference evidence="3" key="1">
    <citation type="journal article" date="2006" name="PLoS Biol.">
        <title>Macronuclear genome sequence of the ciliate Tetrahymena thermophila, a model eukaryote.</title>
        <authorList>
            <person name="Eisen J.A."/>
            <person name="Coyne R.S."/>
            <person name="Wu M."/>
            <person name="Wu D."/>
            <person name="Thiagarajan M."/>
            <person name="Wortman J.R."/>
            <person name="Badger J.H."/>
            <person name="Ren Q."/>
            <person name="Amedeo P."/>
            <person name="Jones K.M."/>
            <person name="Tallon L.J."/>
            <person name="Delcher A.L."/>
            <person name="Salzberg S.L."/>
            <person name="Silva J.C."/>
            <person name="Haas B.J."/>
            <person name="Majoros W.H."/>
            <person name="Farzad M."/>
            <person name="Carlton J.M."/>
            <person name="Smith R.K. Jr."/>
            <person name="Garg J."/>
            <person name="Pearlman R.E."/>
            <person name="Karrer K.M."/>
            <person name="Sun L."/>
            <person name="Manning G."/>
            <person name="Elde N.C."/>
            <person name="Turkewitz A.P."/>
            <person name="Asai D.J."/>
            <person name="Wilkes D.E."/>
            <person name="Wang Y."/>
            <person name="Cai H."/>
            <person name="Collins K."/>
            <person name="Stewart B.A."/>
            <person name="Lee S.R."/>
            <person name="Wilamowska K."/>
            <person name="Weinberg Z."/>
            <person name="Ruzzo W.L."/>
            <person name="Wloga D."/>
            <person name="Gaertig J."/>
            <person name="Frankel J."/>
            <person name="Tsao C.-C."/>
            <person name="Gorovsky M.A."/>
            <person name="Keeling P.J."/>
            <person name="Waller R.F."/>
            <person name="Patron N.J."/>
            <person name="Cherry J.M."/>
            <person name="Stover N.A."/>
            <person name="Krieger C.J."/>
            <person name="del Toro C."/>
            <person name="Ryder H.F."/>
            <person name="Williamson S.C."/>
            <person name="Barbeau R.A."/>
            <person name="Hamilton E.P."/>
            <person name="Orias E."/>
        </authorList>
    </citation>
    <scope>NUCLEOTIDE SEQUENCE [LARGE SCALE GENOMIC DNA]</scope>
    <source>
        <strain evidence="3">SB210</strain>
    </source>
</reference>
<sequence length="176" mass="21290">MNFITLIYLSILLLVLKLYLQKRYRQNNKGWHAQVIINSKKKNLFLIQIYNSNQKFFDLIDDLKTNNYVRSIHNIKNNQIFSFQLCVVFIKNCQTINLTEFYHSVQYSTQLQETQISYCSKILIFFLSCLRFISKISLHNYCEIKQKPFFYYLFFTTGSNIDFQLFRINIQRNKIL</sequence>
<evidence type="ECO:0000256" key="1">
    <source>
        <dbReference type="SAM" id="SignalP"/>
    </source>
</evidence>
<organism evidence="2 3">
    <name type="scientific">Tetrahymena thermophila (strain SB210)</name>
    <dbReference type="NCBI Taxonomy" id="312017"/>
    <lineage>
        <taxon>Eukaryota</taxon>
        <taxon>Sar</taxon>
        <taxon>Alveolata</taxon>
        <taxon>Ciliophora</taxon>
        <taxon>Intramacronucleata</taxon>
        <taxon>Oligohymenophorea</taxon>
        <taxon>Hymenostomatida</taxon>
        <taxon>Tetrahymenina</taxon>
        <taxon>Tetrahymenidae</taxon>
        <taxon>Tetrahymena</taxon>
    </lineage>
</organism>
<dbReference type="Proteomes" id="UP000009168">
    <property type="component" value="Unassembled WGS sequence"/>
</dbReference>
<dbReference type="EMBL" id="GG662299">
    <property type="protein sequence ID" value="EWS71320.1"/>
    <property type="molecule type" value="Genomic_DNA"/>
</dbReference>
<gene>
    <name evidence="2" type="ORF">TTHERM_000327259</name>
</gene>
<keyword evidence="1" id="KW-0732">Signal</keyword>